<dbReference type="InterPro" id="IPR025245">
    <property type="entry name" value="DUF4197"/>
</dbReference>
<organism evidence="2 3">
    <name type="scientific">Marinomonas colpomeniae</name>
    <dbReference type="NCBI Taxonomy" id="2774408"/>
    <lineage>
        <taxon>Bacteria</taxon>
        <taxon>Pseudomonadati</taxon>
        <taxon>Pseudomonadota</taxon>
        <taxon>Gammaproteobacteria</taxon>
        <taxon>Oceanospirillales</taxon>
        <taxon>Oceanospirillaceae</taxon>
        <taxon>Marinomonas</taxon>
    </lineage>
</organism>
<evidence type="ECO:0000256" key="1">
    <source>
        <dbReference type="SAM" id="SignalP"/>
    </source>
</evidence>
<protein>
    <submittedName>
        <fullName evidence="2">DUF4197 domain-containing protein</fullName>
    </submittedName>
</protein>
<dbReference type="Proteomes" id="UP000604161">
    <property type="component" value="Unassembled WGS sequence"/>
</dbReference>
<evidence type="ECO:0000313" key="3">
    <source>
        <dbReference type="Proteomes" id="UP000604161"/>
    </source>
</evidence>
<evidence type="ECO:0000313" key="2">
    <source>
        <dbReference type="EMBL" id="MBD5770314.1"/>
    </source>
</evidence>
<sequence>MIKLTTAAALIAFTLSQPANAFSFGDALDSVKESAKSTIEETVGTTDSSDSSSGLSASTVSAGLKEALEVGAKHAVELLGAENGYLNNSLVRIPLPDSIEKVSSTMRKYGLDEQVDQFELSMNRAAEKAVPQATELIINSLNEMTLEDSMAILNGSDNAATEYFREHTQDDIAKLFQPEIESSLASVNATKYYNQLTEKAEDIPFIGDFAKDANLEEHVTDSALDGLFALIAIEEKKIRENPVARTTELLKQVFSN</sequence>
<comment type="caution">
    <text evidence="2">The sequence shown here is derived from an EMBL/GenBank/DDBJ whole genome shotgun (WGS) entry which is preliminary data.</text>
</comment>
<dbReference type="Pfam" id="PF13852">
    <property type="entry name" value="DUF4197"/>
    <property type="match status" value="1"/>
</dbReference>
<dbReference type="EMBL" id="JACYFC010000001">
    <property type="protein sequence ID" value="MBD5770314.1"/>
    <property type="molecule type" value="Genomic_DNA"/>
</dbReference>
<feature type="chain" id="PRO_5045675741" evidence="1">
    <location>
        <begin position="22"/>
        <end position="256"/>
    </location>
</feature>
<feature type="signal peptide" evidence="1">
    <location>
        <begin position="1"/>
        <end position="21"/>
    </location>
</feature>
<dbReference type="RefSeq" id="WP_191593667.1">
    <property type="nucleotide sequence ID" value="NZ_JACYFC010000001.1"/>
</dbReference>
<accession>A0ABR8NW94</accession>
<name>A0ABR8NW94_9GAMM</name>
<reference evidence="2 3" key="1">
    <citation type="submission" date="2020-09" db="EMBL/GenBank/DDBJ databases">
        <title>Marinomonas sp. nov., isolated from the cysticercosis algae of Qingdao, China.</title>
        <authorList>
            <person name="Sun X."/>
        </authorList>
    </citation>
    <scope>NUCLEOTIDE SEQUENCE [LARGE SCALE GENOMIC DNA]</scope>
    <source>
        <strain evidence="2 3">SM2066</strain>
    </source>
</reference>
<keyword evidence="1" id="KW-0732">Signal</keyword>
<gene>
    <name evidence="2" type="ORF">IF202_04550</name>
</gene>
<keyword evidence="3" id="KW-1185">Reference proteome</keyword>
<proteinExistence type="predicted"/>